<feature type="region of interest" description="Disordered" evidence="2">
    <location>
        <begin position="110"/>
        <end position="262"/>
    </location>
</feature>
<sequence>MNAHALLTSQGWRGMGHSLHKTDDDIGLAKPLVLLRKNDKKGLGTKQHYTSDLWWMKAFDEQLRGLDTSQDGKVVQTVTTGGLNLIEQSSLGKYSLFTSFVRGDPIQGTVAEQQADTSSSTDPDDESLLPSTEQAPPPTETKEEKRARRAERRRRKEERAKKRALRCERRLKAIKPADSSNNDADEKEERRARRAEGRRRKEERAMKRTLRRERRLKAIKPADSSNNDADEKRRRRAKREERRRKREVREAKKSKERVKKKN</sequence>
<feature type="compositionally biased region" description="Basic and acidic residues" evidence="2">
    <location>
        <begin position="187"/>
        <end position="206"/>
    </location>
</feature>
<dbReference type="PANTHER" id="PTHR23149:SF33">
    <property type="entry name" value="PROTEIN TMA23"/>
    <property type="match status" value="1"/>
</dbReference>
<name>A0A8H4PTL1_9HYPO</name>
<proteinExistence type="predicted"/>
<evidence type="ECO:0000313" key="4">
    <source>
        <dbReference type="EMBL" id="KAF4510251.1"/>
    </source>
</evidence>
<reference evidence="4 5" key="1">
    <citation type="journal article" date="2020" name="Genome Biol. Evol.">
        <title>A new high-quality draft genome assembly of the Chinese cordyceps Ophiocordyceps sinensis.</title>
        <authorList>
            <person name="Shu R."/>
            <person name="Zhang J."/>
            <person name="Meng Q."/>
            <person name="Zhang H."/>
            <person name="Zhou G."/>
            <person name="Li M."/>
            <person name="Wu P."/>
            <person name="Zhao Y."/>
            <person name="Chen C."/>
            <person name="Qin Q."/>
        </authorList>
    </citation>
    <scope>NUCLEOTIDE SEQUENCE [LARGE SCALE GENOMIC DNA]</scope>
    <source>
        <strain evidence="4 5">IOZ07</strain>
    </source>
</reference>
<feature type="compositionally biased region" description="Basic residues" evidence="2">
    <location>
        <begin position="233"/>
        <end position="246"/>
    </location>
</feature>
<accession>A0A8H4PTL1</accession>
<organism evidence="4 5">
    <name type="scientific">Ophiocordyceps sinensis</name>
    <dbReference type="NCBI Taxonomy" id="72228"/>
    <lineage>
        <taxon>Eukaryota</taxon>
        <taxon>Fungi</taxon>
        <taxon>Dikarya</taxon>
        <taxon>Ascomycota</taxon>
        <taxon>Pezizomycotina</taxon>
        <taxon>Sordariomycetes</taxon>
        <taxon>Hypocreomycetidae</taxon>
        <taxon>Hypocreales</taxon>
        <taxon>Ophiocordycipitaceae</taxon>
        <taxon>Ophiocordyceps</taxon>
    </lineage>
</organism>
<evidence type="ECO:0000256" key="2">
    <source>
        <dbReference type="SAM" id="MobiDB-lite"/>
    </source>
</evidence>
<dbReference type="AlphaFoldDB" id="A0A8H4PTL1"/>
<gene>
    <name evidence="4" type="ORF">G6O67_002154</name>
</gene>
<dbReference type="InterPro" id="IPR000467">
    <property type="entry name" value="G_patch_dom"/>
</dbReference>
<dbReference type="EMBL" id="JAAVMX010000003">
    <property type="protein sequence ID" value="KAF4510251.1"/>
    <property type="molecule type" value="Genomic_DNA"/>
</dbReference>
<keyword evidence="5" id="KW-1185">Reference proteome</keyword>
<feature type="compositionally biased region" description="Basic residues" evidence="2">
    <location>
        <begin position="207"/>
        <end position="218"/>
    </location>
</feature>
<dbReference type="InterPro" id="IPR050656">
    <property type="entry name" value="PINX1"/>
</dbReference>
<feature type="compositionally biased region" description="Basic and acidic residues" evidence="2">
    <location>
        <begin position="157"/>
        <end position="171"/>
    </location>
</feature>
<protein>
    <recommendedName>
        <fullName evidence="3">G-patch domain-containing protein</fullName>
    </recommendedName>
</protein>
<comment type="caution">
    <text evidence="4">The sequence shown here is derived from an EMBL/GenBank/DDBJ whole genome shotgun (WGS) entry which is preliminary data.</text>
</comment>
<evidence type="ECO:0000256" key="1">
    <source>
        <dbReference type="ARBA" id="ARBA00043878"/>
    </source>
</evidence>
<dbReference type="GO" id="GO:0003676">
    <property type="term" value="F:nucleic acid binding"/>
    <property type="evidence" value="ECO:0007669"/>
    <property type="project" value="InterPro"/>
</dbReference>
<evidence type="ECO:0000313" key="5">
    <source>
        <dbReference type="Proteomes" id="UP000557566"/>
    </source>
</evidence>
<dbReference type="PROSITE" id="PS50174">
    <property type="entry name" value="G_PATCH"/>
    <property type="match status" value="1"/>
</dbReference>
<comment type="function">
    <text evidence="1">Involved in rRNA-processing at A0, A1 and A2 sites and negatively regulates telomerase.</text>
</comment>
<evidence type="ECO:0000259" key="3">
    <source>
        <dbReference type="PROSITE" id="PS50174"/>
    </source>
</evidence>
<dbReference type="PANTHER" id="PTHR23149">
    <property type="entry name" value="G PATCH DOMAIN CONTAINING PROTEIN"/>
    <property type="match status" value="1"/>
</dbReference>
<dbReference type="OrthoDB" id="3366546at2759"/>
<feature type="compositionally biased region" description="Basic residues" evidence="2">
    <location>
        <begin position="147"/>
        <end position="156"/>
    </location>
</feature>
<feature type="domain" description="G-patch" evidence="3">
    <location>
        <begin position="1"/>
        <end position="48"/>
    </location>
</feature>
<dbReference type="Proteomes" id="UP000557566">
    <property type="component" value="Unassembled WGS sequence"/>
</dbReference>